<dbReference type="InterPro" id="IPR037185">
    <property type="entry name" value="EmrE-like"/>
</dbReference>
<dbReference type="GO" id="GO:0005886">
    <property type="term" value="C:plasma membrane"/>
    <property type="evidence" value="ECO:0007669"/>
    <property type="project" value="UniProtKB-SubCell"/>
</dbReference>
<dbReference type="EMBL" id="LVLJ01000408">
    <property type="protein sequence ID" value="OAE34423.1"/>
    <property type="molecule type" value="Genomic_DNA"/>
</dbReference>
<keyword evidence="4" id="KW-0812">Transmembrane</keyword>
<dbReference type="EMBL" id="AP019872">
    <property type="protein sequence ID" value="BBN17177.1"/>
    <property type="molecule type" value="Genomic_DNA"/>
</dbReference>
<evidence type="ECO:0000256" key="1">
    <source>
        <dbReference type="ARBA" id="ARBA00004651"/>
    </source>
</evidence>
<evidence type="ECO:0000256" key="3">
    <source>
        <dbReference type="ARBA" id="ARBA00022475"/>
    </source>
</evidence>
<sequence>MLSRSKLFGRLQANDRSLCPIRKSRSTLGFVSVHCTQQRGSDTCIKLLEVGKHGDGFDLTSEEYLRIKSRSLDQHKPYGRASENKGGPTRIRPSKAVPSLTLEIEQQQPQERLSQPRIRNDHVSIYSDKSSDALLWKSAKAISLGRLQSRPGQRVEELNFLENVEDCFSRSSSMSLVPHYIASDGQVTAAASQSDSSAIIPASAPAELGMSEQRRGRRGSGTETTLLKLWRKKREARRIGSLILLNGLAAVYGSSNVANRYVAEAAPGLPASLTSLVRFSSAFLFFIPALVSAVKNREIQLLRAGAELGIIAFAACFVDSCNPGQASSSSSIPSILFAFTVIFVPLMEVFSGRQSSQKLTRFATLAAAILGMGILEEEGVGWKGVTCPQISDLWGVAVAAISALHIFRSEAHGERFDPLRLSGVQFGVLAILSLGWEVCSACMQSSSSLSYQNHQVFADFAGPLDVWGALQSIPWIPLLYNGLVCSGLSSWLELRGLRSVHASTATLVYTTIPVWGAFLSYFTSHDVPTDSAIMGGLVIAVTSIYAQIISTDEDYKTPSSSWTPPPPLKSSDESMKSSSTTSISKNADEGSSCSGGPDYFPAGLLTSQLKFPYYAAQAKGLLAEIKLKLGALKSLGFMFTGASTSSLLSASPITPGSTSAVPLTSTTTGSNNFTAPHISPTAQVDVAAAAAHTTTTTAAGGGLHIPIHQVYEYSTVSNMSHSVSGLLGHVSTTVTSGLESALIAASSDIMQAVDIASVAERMLQVGAENAVHLVAGALFTTAGSLSFELTQPNVVDGSASIAEAANFALTVSESPATNTFGHSSHVVGDILSALTAISFFH</sequence>
<evidence type="ECO:0000256" key="5">
    <source>
        <dbReference type="ARBA" id="ARBA00022989"/>
    </source>
</evidence>
<reference evidence="12" key="3">
    <citation type="journal article" date="2020" name="Curr. Biol.">
        <title>Chromatin organization in early land plants reveals an ancestral association between H3K27me3, transposons, and constitutive heterochromatin.</title>
        <authorList>
            <person name="Montgomery S.A."/>
            <person name="Tanizawa Y."/>
            <person name="Galik B."/>
            <person name="Wang N."/>
            <person name="Ito T."/>
            <person name="Mochizuki T."/>
            <person name="Akimcheva S."/>
            <person name="Bowman J.L."/>
            <person name="Cognat V."/>
            <person name="Marechal-Drouard L."/>
            <person name="Ekker H."/>
            <person name="Hong S.F."/>
            <person name="Kohchi T."/>
            <person name="Lin S.S."/>
            <person name="Liu L.D."/>
            <person name="Nakamura Y."/>
            <person name="Valeeva L.R."/>
            <person name="Shakirov E.V."/>
            <person name="Shippen D.E."/>
            <person name="Wei W.L."/>
            <person name="Yagura M."/>
            <person name="Yamaoka S."/>
            <person name="Yamato K.T."/>
            <person name="Liu C."/>
            <person name="Berger F."/>
        </authorList>
    </citation>
    <scope>NUCLEOTIDE SEQUENCE [LARGE SCALE GENOMIC DNA]</scope>
    <source>
        <strain evidence="12">Tak-1</strain>
    </source>
</reference>
<proteinExistence type="inferred from homology"/>
<evidence type="ECO:0000313" key="11">
    <source>
        <dbReference type="Proteomes" id="UP000077202"/>
    </source>
</evidence>
<dbReference type="InterPro" id="IPR051258">
    <property type="entry name" value="Diverse_Substrate_Transporter"/>
</dbReference>
<protein>
    <recommendedName>
        <fullName evidence="8">EamA domain-containing protein</fullName>
    </recommendedName>
</protein>
<organism evidence="10 11">
    <name type="scientific">Marchantia polymorpha subsp. ruderalis</name>
    <dbReference type="NCBI Taxonomy" id="1480154"/>
    <lineage>
        <taxon>Eukaryota</taxon>
        <taxon>Viridiplantae</taxon>
        <taxon>Streptophyta</taxon>
        <taxon>Embryophyta</taxon>
        <taxon>Marchantiophyta</taxon>
        <taxon>Marchantiopsida</taxon>
        <taxon>Marchantiidae</taxon>
        <taxon>Marchantiales</taxon>
        <taxon>Marchantiaceae</taxon>
        <taxon>Marchantia</taxon>
    </lineage>
</organism>
<keyword evidence="6" id="KW-0472">Membrane</keyword>
<accession>A0A176WPD3</accession>
<evidence type="ECO:0000256" key="6">
    <source>
        <dbReference type="ARBA" id="ARBA00023136"/>
    </source>
</evidence>
<evidence type="ECO:0000256" key="7">
    <source>
        <dbReference type="SAM" id="MobiDB-lite"/>
    </source>
</evidence>
<evidence type="ECO:0000313" key="9">
    <source>
        <dbReference type="EMBL" id="BBN17177.1"/>
    </source>
</evidence>
<dbReference type="Proteomes" id="UP001162541">
    <property type="component" value="Chromosome 7"/>
</dbReference>
<feature type="compositionally biased region" description="Low complexity" evidence="7">
    <location>
        <begin position="576"/>
        <end position="585"/>
    </location>
</feature>
<comment type="similarity">
    <text evidence="2">Belongs to the drug/metabolite transporter (DMT) superfamily. Plant drug/metabolite exporter (P-DME) (TC 2.A.7.4) family.</text>
</comment>
<gene>
    <name evidence="10" type="ORF">AXG93_4875s1430</name>
    <name evidence="9" type="ORF">Mp_7g12590</name>
</gene>
<keyword evidence="11" id="KW-1185">Reference proteome</keyword>
<dbReference type="PANTHER" id="PTHR42920">
    <property type="entry name" value="OS03G0707200 PROTEIN-RELATED"/>
    <property type="match status" value="1"/>
</dbReference>
<dbReference type="Pfam" id="PF00892">
    <property type="entry name" value="EamA"/>
    <property type="match status" value="1"/>
</dbReference>
<dbReference type="PANTHER" id="PTHR42920:SF5">
    <property type="entry name" value="EAMA DOMAIN-CONTAINING PROTEIN"/>
    <property type="match status" value="1"/>
</dbReference>
<evidence type="ECO:0000256" key="2">
    <source>
        <dbReference type="ARBA" id="ARBA00007635"/>
    </source>
</evidence>
<feature type="region of interest" description="Disordered" evidence="7">
    <location>
        <begin position="75"/>
        <end position="94"/>
    </location>
</feature>
<evidence type="ECO:0000259" key="8">
    <source>
        <dbReference type="Pfam" id="PF00892"/>
    </source>
</evidence>
<reference evidence="9" key="2">
    <citation type="journal article" date="2019" name="Curr. Biol.">
        <title>Chromatin organization in early land plants reveals an ancestral association between H3K27me3, transposons, and constitutive heterochromatin.</title>
        <authorList>
            <person name="Montgomery S.A."/>
            <person name="Tanizawa Y."/>
            <person name="Galik B."/>
            <person name="Wang N."/>
            <person name="Ito T."/>
            <person name="Mochizuki T."/>
            <person name="Akimcheva S."/>
            <person name="Bowman J."/>
            <person name="Cognat V."/>
            <person name="Drouard L."/>
            <person name="Ekker H."/>
            <person name="Houng S."/>
            <person name="Kohchi T."/>
            <person name="Lin S."/>
            <person name="Liu L.D."/>
            <person name="Nakamura Y."/>
            <person name="Valeeva L.R."/>
            <person name="Shakirov E.V."/>
            <person name="Shippen D.E."/>
            <person name="Wei W."/>
            <person name="Yagura M."/>
            <person name="Yamaoka S."/>
            <person name="Yamato K.T."/>
            <person name="Liu C."/>
            <person name="Berger F."/>
        </authorList>
    </citation>
    <scope>NUCLEOTIDE SEQUENCE [LARGE SCALE GENOMIC DNA]</scope>
    <source>
        <strain evidence="9">Tak-1</strain>
    </source>
</reference>
<keyword evidence="3" id="KW-1003">Cell membrane</keyword>
<comment type="subcellular location">
    <subcellularLocation>
        <location evidence="1">Cell membrane</location>
        <topology evidence="1">Multi-pass membrane protein</topology>
    </subcellularLocation>
</comment>
<evidence type="ECO:0000313" key="12">
    <source>
        <dbReference type="Proteomes" id="UP001162541"/>
    </source>
</evidence>
<dbReference type="InterPro" id="IPR000620">
    <property type="entry name" value="EamA_dom"/>
</dbReference>
<keyword evidence="5" id="KW-1133">Transmembrane helix</keyword>
<feature type="domain" description="EamA" evidence="8">
    <location>
        <begin position="391"/>
        <end position="541"/>
    </location>
</feature>
<evidence type="ECO:0000313" key="10">
    <source>
        <dbReference type="EMBL" id="OAE34423.1"/>
    </source>
</evidence>
<dbReference type="Proteomes" id="UP000077202">
    <property type="component" value="Unassembled WGS sequence"/>
</dbReference>
<name>A0A176WPD3_MARPO</name>
<reference evidence="10 11" key="1">
    <citation type="submission" date="2016-03" db="EMBL/GenBank/DDBJ databases">
        <title>Mechanisms controlling the formation of the plant cell surface in tip-growing cells are functionally conserved among land plants.</title>
        <authorList>
            <person name="Honkanen S."/>
            <person name="Jones V.A."/>
            <person name="Morieri G."/>
            <person name="Champion C."/>
            <person name="Hetherington A.J."/>
            <person name="Kelly S."/>
            <person name="Saint-Marcoux D."/>
            <person name="Proust H."/>
            <person name="Prescott H."/>
            <person name="Dolan L."/>
        </authorList>
    </citation>
    <scope>NUCLEOTIDE SEQUENCE [LARGE SCALE GENOMIC DNA]</scope>
    <source>
        <strain evidence="11">cv. Tak-1 and cv. Tak-2</strain>
        <tissue evidence="10">Whole gametophyte</tissue>
    </source>
</reference>
<dbReference type="SUPFAM" id="SSF103481">
    <property type="entry name" value="Multidrug resistance efflux transporter EmrE"/>
    <property type="match status" value="1"/>
</dbReference>
<feature type="region of interest" description="Disordered" evidence="7">
    <location>
        <begin position="554"/>
        <end position="592"/>
    </location>
</feature>
<evidence type="ECO:0000256" key="4">
    <source>
        <dbReference type="ARBA" id="ARBA00022692"/>
    </source>
</evidence>
<dbReference type="AlphaFoldDB" id="A0A176WPD3"/>